<dbReference type="PANTHER" id="PTHR31435:SF10">
    <property type="entry name" value="BSR4717 PROTEIN"/>
    <property type="match status" value="1"/>
</dbReference>
<protein>
    <recommendedName>
        <fullName evidence="2">N-acetyltransferase domain-containing protein</fullName>
    </recommendedName>
</protein>
<dbReference type="PROSITE" id="PS51729">
    <property type="entry name" value="GNAT_YJDJ"/>
    <property type="match status" value="1"/>
</dbReference>
<sequence>MSAIDEYADEAGYPDGNGLLDDPNRPAAVTPGNEVALSAYDMQFVHQTHPDKYAAWIDGEEAATLPYRRVGGRVVLLKTTVDPKYRGKGVATEFIGRVLDELRHQNELIAVYCPLVRSFIDEHPQYASLLDPAHPGLLPGGEAETQTPVDDDPARFEDGL</sequence>
<dbReference type="PANTHER" id="PTHR31435">
    <property type="entry name" value="PROTEIN NATD1"/>
    <property type="match status" value="1"/>
</dbReference>
<evidence type="ECO:0000313" key="3">
    <source>
        <dbReference type="EMBL" id="NYD76082.1"/>
    </source>
</evidence>
<dbReference type="EMBL" id="JACCBJ010000001">
    <property type="protein sequence ID" value="NYD76082.1"/>
    <property type="molecule type" value="Genomic_DNA"/>
</dbReference>
<keyword evidence="4" id="KW-1185">Reference proteome</keyword>
<reference evidence="3 4" key="1">
    <citation type="submission" date="2020-07" db="EMBL/GenBank/DDBJ databases">
        <title>Sequencing the genomes of 1000 actinobacteria strains.</title>
        <authorList>
            <person name="Klenk H.-P."/>
        </authorList>
    </citation>
    <scope>NUCLEOTIDE SEQUENCE [LARGE SCALE GENOMIC DNA]</scope>
    <source>
        <strain evidence="3 4">DSM 23871</strain>
    </source>
</reference>
<feature type="domain" description="N-acetyltransferase" evidence="2">
    <location>
        <begin position="45"/>
        <end position="131"/>
    </location>
</feature>
<organism evidence="3 4">
    <name type="scientific">Leifsonia soli</name>
    <dbReference type="NCBI Taxonomy" id="582665"/>
    <lineage>
        <taxon>Bacteria</taxon>
        <taxon>Bacillati</taxon>
        <taxon>Actinomycetota</taxon>
        <taxon>Actinomycetes</taxon>
        <taxon>Micrococcales</taxon>
        <taxon>Microbacteriaceae</taxon>
        <taxon>Leifsonia</taxon>
    </lineage>
</organism>
<dbReference type="Pfam" id="PF14542">
    <property type="entry name" value="Acetyltransf_CG"/>
    <property type="match status" value="1"/>
</dbReference>
<feature type="region of interest" description="Disordered" evidence="1">
    <location>
        <begin position="131"/>
        <end position="160"/>
    </location>
</feature>
<accession>A0A852T5F8</accession>
<dbReference type="InterPro" id="IPR045057">
    <property type="entry name" value="Gcn5-rel_NAT"/>
</dbReference>
<dbReference type="RefSeq" id="WP_179457831.1">
    <property type="nucleotide sequence ID" value="NZ_BAAAPX010000001.1"/>
</dbReference>
<dbReference type="AlphaFoldDB" id="A0A852T5F8"/>
<evidence type="ECO:0000313" key="4">
    <source>
        <dbReference type="Proteomes" id="UP000589620"/>
    </source>
</evidence>
<proteinExistence type="predicted"/>
<dbReference type="SUPFAM" id="SSF55729">
    <property type="entry name" value="Acyl-CoA N-acyltransferases (Nat)"/>
    <property type="match status" value="1"/>
</dbReference>
<gene>
    <name evidence="3" type="ORF">BJ963_003601</name>
</gene>
<evidence type="ECO:0000259" key="2">
    <source>
        <dbReference type="PROSITE" id="PS51729"/>
    </source>
</evidence>
<dbReference type="InterPro" id="IPR031165">
    <property type="entry name" value="GNAT_YJDJ"/>
</dbReference>
<evidence type="ECO:0000256" key="1">
    <source>
        <dbReference type="SAM" id="MobiDB-lite"/>
    </source>
</evidence>
<dbReference type="InterPro" id="IPR016181">
    <property type="entry name" value="Acyl_CoA_acyltransferase"/>
</dbReference>
<comment type="caution">
    <text evidence="3">The sequence shown here is derived from an EMBL/GenBank/DDBJ whole genome shotgun (WGS) entry which is preliminary data.</text>
</comment>
<dbReference type="Proteomes" id="UP000589620">
    <property type="component" value="Unassembled WGS sequence"/>
</dbReference>
<name>A0A852T5F8_9MICO</name>
<dbReference type="Gene3D" id="3.40.630.30">
    <property type="match status" value="1"/>
</dbReference>
<dbReference type="CDD" id="cd04301">
    <property type="entry name" value="NAT_SF"/>
    <property type="match status" value="1"/>
</dbReference>